<reference evidence="2 3" key="1">
    <citation type="submission" date="2019-08" db="EMBL/GenBank/DDBJ databases">
        <title>Seonamhaeicola sediminis sp. nov., isolated from marine sediment.</title>
        <authorList>
            <person name="Cao W.R."/>
        </authorList>
    </citation>
    <scope>NUCLEOTIDE SEQUENCE [LARGE SCALE GENOMIC DNA]</scope>
    <source>
        <strain evidence="2 3">1505</strain>
    </source>
</reference>
<evidence type="ECO:0000313" key="2">
    <source>
        <dbReference type="EMBL" id="TXG38716.1"/>
    </source>
</evidence>
<dbReference type="RefSeq" id="WP_147766143.1">
    <property type="nucleotide sequence ID" value="NZ_VRKQ01000008.1"/>
</dbReference>
<name>A0A5C7GJQ6_9FLAO</name>
<evidence type="ECO:0000313" key="3">
    <source>
        <dbReference type="Proteomes" id="UP000321080"/>
    </source>
</evidence>
<dbReference type="AlphaFoldDB" id="A0A5C7GJQ6"/>
<feature type="transmembrane region" description="Helical" evidence="1">
    <location>
        <begin position="21"/>
        <end position="42"/>
    </location>
</feature>
<keyword evidence="1" id="KW-0812">Transmembrane</keyword>
<evidence type="ECO:0000256" key="1">
    <source>
        <dbReference type="SAM" id="Phobius"/>
    </source>
</evidence>
<proteinExistence type="predicted"/>
<keyword evidence="1" id="KW-1133">Transmembrane helix</keyword>
<comment type="caution">
    <text evidence="2">The sequence shown here is derived from an EMBL/GenBank/DDBJ whole genome shotgun (WGS) entry which is preliminary data.</text>
</comment>
<dbReference type="OrthoDB" id="821805at2"/>
<dbReference type="EMBL" id="VRKQ01000008">
    <property type="protein sequence ID" value="TXG38716.1"/>
    <property type="molecule type" value="Genomic_DNA"/>
</dbReference>
<keyword evidence="1" id="KW-0472">Membrane</keyword>
<protein>
    <submittedName>
        <fullName evidence="2">Uncharacterized protein</fullName>
    </submittedName>
</protein>
<organism evidence="2 3">
    <name type="scientific">Seonamhaeicola maritimus</name>
    <dbReference type="NCBI Taxonomy" id="2591822"/>
    <lineage>
        <taxon>Bacteria</taxon>
        <taxon>Pseudomonadati</taxon>
        <taxon>Bacteroidota</taxon>
        <taxon>Flavobacteriia</taxon>
        <taxon>Flavobacteriales</taxon>
        <taxon>Flavobacteriaceae</taxon>
    </lineage>
</organism>
<keyword evidence="3" id="KW-1185">Reference proteome</keyword>
<accession>A0A5C7GJQ6</accession>
<gene>
    <name evidence="2" type="ORF">FUA22_02185</name>
</gene>
<dbReference type="Proteomes" id="UP000321080">
    <property type="component" value="Unassembled WGS sequence"/>
</dbReference>
<sequence>MIKFFRNIRQKLLAEGNTGKYLKYAIGEIFLVVVGILIALQINNWNEDHTLKNEIKKYKIALISDLAKDTLTLNKTINNLVTDTTKLGVYFKRMSNPEINVDTLKNIFKVYNPTIFGNIAFNKNTVNSLKSTGKITELEDWLQKDLIKLNELQENYYTSSKEDIRNYVDLFVLNNTKFVQMDHLNNQYNDKLSKIIWSEVDFAEFGGFLYKVFKLKYFVEGYTLNTLEKIQIETKALLYKLNTET</sequence>